<accession>A0AAN7EE29</accession>
<evidence type="ECO:0000256" key="3">
    <source>
        <dbReference type="SAM" id="SignalP"/>
    </source>
</evidence>
<feature type="chain" id="PRO_5042923730" description="Bacterial Ig-like domain-containing protein" evidence="3">
    <location>
        <begin position="26"/>
        <end position="1076"/>
    </location>
</feature>
<name>A0AAN7EE29_QUERU</name>
<keyword evidence="2" id="KW-0812">Transmembrane</keyword>
<feature type="compositionally biased region" description="Acidic residues" evidence="1">
    <location>
        <begin position="1025"/>
        <end position="1043"/>
    </location>
</feature>
<evidence type="ECO:0000256" key="2">
    <source>
        <dbReference type="SAM" id="Phobius"/>
    </source>
</evidence>
<evidence type="ECO:0000256" key="1">
    <source>
        <dbReference type="SAM" id="MobiDB-lite"/>
    </source>
</evidence>
<feature type="signal peptide" evidence="3">
    <location>
        <begin position="1"/>
        <end position="25"/>
    </location>
</feature>
<evidence type="ECO:0008006" key="6">
    <source>
        <dbReference type="Google" id="ProtNLM"/>
    </source>
</evidence>
<dbReference type="EMBL" id="JAXUIC010000010">
    <property type="protein sequence ID" value="KAK4568680.1"/>
    <property type="molecule type" value="Genomic_DNA"/>
</dbReference>
<keyword evidence="5" id="KW-1185">Reference proteome</keyword>
<feature type="region of interest" description="Disordered" evidence="1">
    <location>
        <begin position="800"/>
        <end position="849"/>
    </location>
</feature>
<evidence type="ECO:0000313" key="5">
    <source>
        <dbReference type="Proteomes" id="UP001324115"/>
    </source>
</evidence>
<dbReference type="AlphaFoldDB" id="A0AAN7EE29"/>
<keyword evidence="2" id="KW-0472">Membrane</keyword>
<keyword evidence="3" id="KW-0732">Signal</keyword>
<protein>
    <recommendedName>
        <fullName evidence="6">Bacterial Ig-like domain-containing protein</fullName>
    </recommendedName>
</protein>
<feature type="transmembrane region" description="Helical" evidence="2">
    <location>
        <begin position="921"/>
        <end position="940"/>
    </location>
</feature>
<feature type="region of interest" description="Disordered" evidence="1">
    <location>
        <begin position="378"/>
        <end position="399"/>
    </location>
</feature>
<dbReference type="PANTHER" id="PTHR34677:SF1">
    <property type="entry name" value="TRANSMEMBRANE PROTEIN"/>
    <property type="match status" value="1"/>
</dbReference>
<dbReference type="PANTHER" id="PTHR34677">
    <property type="match status" value="1"/>
</dbReference>
<comment type="caution">
    <text evidence="4">The sequence shown here is derived from an EMBL/GenBank/DDBJ whole genome shotgun (WGS) entry which is preliminary data.</text>
</comment>
<reference evidence="4 5" key="1">
    <citation type="journal article" date="2023" name="G3 (Bethesda)">
        <title>A haplotype-resolved chromosome-scale genome for Quercus rubra L. provides insights into the genetics of adaptive traits for red oak species.</title>
        <authorList>
            <person name="Kapoor B."/>
            <person name="Jenkins J."/>
            <person name="Schmutz J."/>
            <person name="Zhebentyayeva T."/>
            <person name="Kuelheim C."/>
            <person name="Coggeshall M."/>
            <person name="Heim C."/>
            <person name="Lasky J.R."/>
            <person name="Leites L."/>
            <person name="Islam-Faridi N."/>
            <person name="Romero-Severson J."/>
            <person name="DeLeo V.L."/>
            <person name="Lucas S.M."/>
            <person name="Lazic D."/>
            <person name="Gailing O."/>
            <person name="Carlson J."/>
            <person name="Staton M."/>
        </authorList>
    </citation>
    <scope>NUCLEOTIDE SEQUENCE [LARGE SCALE GENOMIC DNA]</scope>
    <source>
        <strain evidence="4">Pseudo-F2</strain>
    </source>
</reference>
<feature type="compositionally biased region" description="Low complexity" evidence="1">
    <location>
        <begin position="829"/>
        <end position="848"/>
    </location>
</feature>
<feature type="transmembrane region" description="Helical" evidence="2">
    <location>
        <begin position="892"/>
        <end position="909"/>
    </location>
</feature>
<dbReference type="Proteomes" id="UP001324115">
    <property type="component" value="Unassembled WGS sequence"/>
</dbReference>
<evidence type="ECO:0000313" key="4">
    <source>
        <dbReference type="EMBL" id="KAK4568680.1"/>
    </source>
</evidence>
<keyword evidence="2" id="KW-1133">Transmembrane helix</keyword>
<sequence>MGLLKLPLLVLLFSVFSLLSFTALCDDSELTVKFLKTPHAFSNLNSTVFVFEVLVGGSSACTNCNITCKLDDGFGRIIASECENGTVLCEGLQDGNHKFEVCPNGSQGVGCGSYNWTVDTVPPTANITASTNFTNDLNVTINISFSEPCTGPTGGGSFVCSSVNDCNLLVYGAGQVIPNSLKILQPNLQYSVLVGLLSTAQYGLVILVMSKNFCTDSAGNRFERNKNSNFSLLFDRRRSINLTTHVPEWQLELNNETRLVRATNKCIKLRICLTFPAPVLNSSAEIFNSIKPKILYSFRMSQGKFPLAPCKEDPWHRRFEFKVVGCISGMAIVTIRIDENSIISRQGIPFSQVELITFLFDSLRPEVKLITPPSDSLRPDLRLSTPPSNSPRPDVNLSTPFPMRTREPNIYITIKFMEPVYGFNSSKILIVGGKLLSFQERSEREYTVVIEAKNDSVSLIVPENVARDVAGNKNLRSNFLLVRHYSVPIISTVISTLATASFVATSIAAGLLTVSIASLSSIGTFSTSFSSFSDPASNLFRMAGHIQVFALSRWLAVTLPVEYYEFARNLRWSIPYFSLPWKTGHTHSGSPAKSDSYGSKIHEFGIFSDVQHKTIIPSKKLQPDEYIKYFENNSGPEPVSDGWEDFSRSMFWLAIIGGSLILLHALLLAILKSRKKKQRGYGVLAFPRFEIFLVNLAVPNICEASAALIRGGTTSGIVVGTLILVAVSFLLLDLLWFLTTGLYDEDNQMIQVGRRDPRIARVTLGPGNKGQRTWNEKNSDCLTMLGPLFEDLRGPIFGDSVDAHGDAPDDEAEEVSGGSDVAPPSSAQSMSRSTRPSRIPPTRSSVPTHAEAPSIQNIFMNLRVCYTLLESVRRVLLGAMGGAYKNTWSSKIPVIILLCITSLQLFFLVLKKPFIKKSVQLVEIISVSSEVCLFALFLVLLDKELSPKQPTIFGVSMLVLFLMGFLPQIVNELYALSRQIKQLDAAKKCFRTGLRIALSGILLLISQEASENCFPESFGDNNTGDQEDEEPNDTGNQGDEETNANERDRNSGSRDNNSRNMNRNRKRNRKLETTVP</sequence>
<feature type="transmembrane region" description="Helical" evidence="2">
    <location>
        <begin position="952"/>
        <end position="970"/>
    </location>
</feature>
<feature type="region of interest" description="Disordered" evidence="1">
    <location>
        <begin position="1015"/>
        <end position="1076"/>
    </location>
</feature>
<gene>
    <name evidence="4" type="ORF">RGQ29_004185</name>
</gene>
<organism evidence="4 5">
    <name type="scientific">Quercus rubra</name>
    <name type="common">Northern red oak</name>
    <name type="synonym">Quercus borealis</name>
    <dbReference type="NCBI Taxonomy" id="3512"/>
    <lineage>
        <taxon>Eukaryota</taxon>
        <taxon>Viridiplantae</taxon>
        <taxon>Streptophyta</taxon>
        <taxon>Embryophyta</taxon>
        <taxon>Tracheophyta</taxon>
        <taxon>Spermatophyta</taxon>
        <taxon>Magnoliopsida</taxon>
        <taxon>eudicotyledons</taxon>
        <taxon>Gunneridae</taxon>
        <taxon>Pentapetalae</taxon>
        <taxon>rosids</taxon>
        <taxon>fabids</taxon>
        <taxon>Fagales</taxon>
        <taxon>Fagaceae</taxon>
        <taxon>Quercus</taxon>
    </lineage>
</organism>
<proteinExistence type="predicted"/>
<feature type="transmembrane region" description="Helical" evidence="2">
    <location>
        <begin position="717"/>
        <end position="738"/>
    </location>
</feature>
<feature type="transmembrane region" description="Helical" evidence="2">
    <location>
        <begin position="650"/>
        <end position="671"/>
    </location>
</feature>